<dbReference type="PRINTS" id="PR00413">
    <property type="entry name" value="HADHALOGNASE"/>
</dbReference>
<dbReference type="SFLD" id="SFLDS00003">
    <property type="entry name" value="Haloacid_Dehalogenase"/>
    <property type="match status" value="1"/>
</dbReference>
<evidence type="ECO:0000313" key="5">
    <source>
        <dbReference type="Proteomes" id="UP000597507"/>
    </source>
</evidence>
<dbReference type="PANTHER" id="PTHR43316:SF3">
    <property type="entry name" value="HALOACID DEHALOGENASE, TYPE II (AFU_ORTHOLOGUE AFUA_2G07750)-RELATED"/>
    <property type="match status" value="1"/>
</dbReference>
<comment type="caution">
    <text evidence="4">The sequence shown here is derived from an EMBL/GenBank/DDBJ whole genome shotgun (WGS) entry which is preliminary data.</text>
</comment>
<dbReference type="Proteomes" id="UP000597507">
    <property type="component" value="Unassembled WGS sequence"/>
</dbReference>
<dbReference type="InterPro" id="IPR051540">
    <property type="entry name" value="S-2-haloacid_dehalogenase"/>
</dbReference>
<dbReference type="NCBIfam" id="TIGR01493">
    <property type="entry name" value="HAD-SF-IA-v2"/>
    <property type="match status" value="1"/>
</dbReference>
<dbReference type="SFLD" id="SFLDF00045">
    <property type="entry name" value="2-haloacid_dehalogenase"/>
    <property type="match status" value="1"/>
</dbReference>
<evidence type="ECO:0000313" key="4">
    <source>
        <dbReference type="EMBL" id="GGG25373.1"/>
    </source>
</evidence>
<dbReference type="NCBIfam" id="TIGR01428">
    <property type="entry name" value="HAD_type_II"/>
    <property type="match status" value="1"/>
</dbReference>
<comment type="catalytic activity">
    <reaction evidence="3">
        <text>an (S)-2-haloacid + H2O = a (2R)-2-hydroxycarboxylate + a halide anion + H(+)</text>
        <dbReference type="Rhea" id="RHEA:11192"/>
        <dbReference type="ChEBI" id="CHEBI:15377"/>
        <dbReference type="ChEBI" id="CHEBI:15378"/>
        <dbReference type="ChEBI" id="CHEBI:16042"/>
        <dbReference type="ChEBI" id="CHEBI:58314"/>
        <dbReference type="ChEBI" id="CHEBI:137405"/>
        <dbReference type="EC" id="3.8.1.2"/>
    </reaction>
</comment>
<dbReference type="GO" id="GO:0018784">
    <property type="term" value="F:(S)-2-haloacid dehalogenase activity"/>
    <property type="evidence" value="ECO:0007669"/>
    <property type="project" value="UniProtKB-UniRule"/>
</dbReference>
<gene>
    <name evidence="4" type="ORF">GCM10010964_11710</name>
</gene>
<dbReference type="EMBL" id="BMKS01000003">
    <property type="protein sequence ID" value="GGG25373.1"/>
    <property type="molecule type" value="Genomic_DNA"/>
</dbReference>
<dbReference type="InterPro" id="IPR006439">
    <property type="entry name" value="HAD-SF_hydro_IA"/>
</dbReference>
<dbReference type="AlphaFoldDB" id="A0A8J2Z9D0"/>
<protein>
    <recommendedName>
        <fullName evidence="3">(S)-2-haloacid dehalogenase</fullName>
        <ecNumber evidence="3">3.8.1.2</ecNumber>
    </recommendedName>
    <alternativeName>
        <fullName evidence="3">2-haloalkanoic acid dehalogenase</fullName>
    </alternativeName>
    <alternativeName>
        <fullName evidence="3">Halocarboxylic acid halidohydrolase</fullName>
    </alternativeName>
    <alternativeName>
        <fullName evidence="3">L-2-haloacid dehalogenase</fullName>
    </alternativeName>
</protein>
<dbReference type="Pfam" id="PF00702">
    <property type="entry name" value="Hydrolase"/>
    <property type="match status" value="1"/>
</dbReference>
<dbReference type="RefSeq" id="WP_188899082.1">
    <property type="nucleotide sequence ID" value="NZ_BMKS01000003.1"/>
</dbReference>
<dbReference type="SUPFAM" id="SSF56784">
    <property type="entry name" value="HAD-like"/>
    <property type="match status" value="1"/>
</dbReference>
<dbReference type="SFLD" id="SFLDG01135">
    <property type="entry name" value="C1.5.6:_HAD__Beta-PGM__Phospha"/>
    <property type="match status" value="1"/>
</dbReference>
<dbReference type="InterPro" id="IPR006328">
    <property type="entry name" value="2-HAD"/>
</dbReference>
<dbReference type="PANTHER" id="PTHR43316">
    <property type="entry name" value="HYDROLASE, HALOACID DELAHOGENASE-RELATED"/>
    <property type="match status" value="1"/>
</dbReference>
<sequence length="232" mass="24967">MAAPPRPAAVIFDAYGTLLDVQAPVARHAARFGPRWREVAAAWRQKQLEYTWVRSLTGPQHHEDFFLCTRDALDYVLARHGIADPALREDLLRAYRRPDAFPEARATLEALRAAGVPAAILSNGTPGMLAEACEAAGIAGLLDAVLSVEEVGVFKPDPRVYRLAARHFGEAPEAMAFVSANAWDAQAALANGFGAVRVNRAGEPDEYGLREAGVPEIPDLAPLPALLRLGAT</sequence>
<keyword evidence="5" id="KW-1185">Reference proteome</keyword>
<proteinExistence type="inferred from homology"/>
<keyword evidence="2 3" id="KW-0378">Hydrolase</keyword>
<organism evidence="4 5">
    <name type="scientific">Caldovatus sediminis</name>
    <dbReference type="NCBI Taxonomy" id="2041189"/>
    <lineage>
        <taxon>Bacteria</taxon>
        <taxon>Pseudomonadati</taxon>
        <taxon>Pseudomonadota</taxon>
        <taxon>Alphaproteobacteria</taxon>
        <taxon>Acetobacterales</taxon>
        <taxon>Roseomonadaceae</taxon>
        <taxon>Caldovatus</taxon>
    </lineage>
</organism>
<evidence type="ECO:0000256" key="1">
    <source>
        <dbReference type="ARBA" id="ARBA00008106"/>
    </source>
</evidence>
<comment type="function">
    <text evidence="3">Catalyzes the hydrolytic dehalogenation of small (S)-2-haloalkanoic acids to yield the corresponding (R)-2-hydroxyalkanoic acids.</text>
</comment>
<evidence type="ECO:0000256" key="2">
    <source>
        <dbReference type="ARBA" id="ARBA00022801"/>
    </source>
</evidence>
<dbReference type="InterPro" id="IPR023198">
    <property type="entry name" value="PGP-like_dom2"/>
</dbReference>
<accession>A0A8J2Z9D0</accession>
<dbReference type="Gene3D" id="3.40.50.1000">
    <property type="entry name" value="HAD superfamily/HAD-like"/>
    <property type="match status" value="1"/>
</dbReference>
<dbReference type="EC" id="3.8.1.2" evidence="3"/>
<dbReference type="InterPro" id="IPR036412">
    <property type="entry name" value="HAD-like_sf"/>
</dbReference>
<comment type="similarity">
    <text evidence="1 3">Belongs to the HAD-like hydrolase superfamily. S-2-haloalkanoic acid dehalogenase family.</text>
</comment>
<dbReference type="CDD" id="cd02588">
    <property type="entry name" value="HAD_L2-DEX"/>
    <property type="match status" value="1"/>
</dbReference>
<evidence type="ECO:0000256" key="3">
    <source>
        <dbReference type="RuleBase" id="RU368077"/>
    </source>
</evidence>
<dbReference type="InterPro" id="IPR023214">
    <property type="entry name" value="HAD_sf"/>
</dbReference>
<reference evidence="4 5" key="1">
    <citation type="journal article" date="2014" name="Int. J. Syst. Evol. Microbiol.">
        <title>Complete genome sequence of Corynebacterium casei LMG S-19264T (=DSM 44701T), isolated from a smear-ripened cheese.</title>
        <authorList>
            <consortium name="US DOE Joint Genome Institute (JGI-PGF)"/>
            <person name="Walter F."/>
            <person name="Albersmeier A."/>
            <person name="Kalinowski J."/>
            <person name="Ruckert C."/>
        </authorList>
    </citation>
    <scope>NUCLEOTIDE SEQUENCE [LARGE SCALE GENOMIC DNA]</scope>
    <source>
        <strain evidence="4 5">CGMCC 1.16330</strain>
    </source>
</reference>
<dbReference type="Gene3D" id="1.10.150.240">
    <property type="entry name" value="Putative phosphatase, domain 2"/>
    <property type="match status" value="1"/>
</dbReference>
<dbReference type="SFLD" id="SFLDG01129">
    <property type="entry name" value="C1.5:_HAD__Beta-PGM__Phosphata"/>
    <property type="match status" value="1"/>
</dbReference>
<name>A0A8J2Z9D0_9PROT</name>